<accession>A0AA88EF42</accession>
<dbReference type="Proteomes" id="UP001187192">
    <property type="component" value="Unassembled WGS sequence"/>
</dbReference>
<keyword evidence="3" id="KW-1185">Reference proteome</keyword>
<evidence type="ECO:0000313" key="3">
    <source>
        <dbReference type="Proteomes" id="UP001187192"/>
    </source>
</evidence>
<dbReference type="EMBL" id="BTGU01014213">
    <property type="protein sequence ID" value="GMN72903.1"/>
    <property type="molecule type" value="Genomic_DNA"/>
</dbReference>
<protein>
    <submittedName>
        <fullName evidence="2">Uncharacterized protein</fullName>
    </submittedName>
</protein>
<comment type="caution">
    <text evidence="2">The sequence shown here is derived from an EMBL/GenBank/DDBJ whole genome shotgun (WGS) entry which is preliminary data.</text>
</comment>
<proteinExistence type="predicted"/>
<name>A0AA88EF42_FICCA</name>
<gene>
    <name evidence="1" type="ORF">TIFTF001_054238</name>
    <name evidence="2" type="ORF">TIFTF001_054240</name>
</gene>
<dbReference type="AlphaFoldDB" id="A0AA88EF42"/>
<dbReference type="EMBL" id="BTGU01014215">
    <property type="protein sequence ID" value="GMN72913.1"/>
    <property type="molecule type" value="Genomic_DNA"/>
</dbReference>
<evidence type="ECO:0000313" key="2">
    <source>
        <dbReference type="EMBL" id="GMN72913.1"/>
    </source>
</evidence>
<organism evidence="2 3">
    <name type="scientific">Ficus carica</name>
    <name type="common">Common fig</name>
    <dbReference type="NCBI Taxonomy" id="3494"/>
    <lineage>
        <taxon>Eukaryota</taxon>
        <taxon>Viridiplantae</taxon>
        <taxon>Streptophyta</taxon>
        <taxon>Embryophyta</taxon>
        <taxon>Tracheophyta</taxon>
        <taxon>Spermatophyta</taxon>
        <taxon>Magnoliopsida</taxon>
        <taxon>eudicotyledons</taxon>
        <taxon>Gunneridae</taxon>
        <taxon>Pentapetalae</taxon>
        <taxon>rosids</taxon>
        <taxon>fabids</taxon>
        <taxon>Rosales</taxon>
        <taxon>Moraceae</taxon>
        <taxon>Ficeae</taxon>
        <taxon>Ficus</taxon>
    </lineage>
</organism>
<evidence type="ECO:0000313" key="1">
    <source>
        <dbReference type="EMBL" id="GMN72903.1"/>
    </source>
</evidence>
<reference evidence="2" key="1">
    <citation type="submission" date="2023-07" db="EMBL/GenBank/DDBJ databases">
        <title>draft genome sequence of fig (Ficus carica).</title>
        <authorList>
            <person name="Takahashi T."/>
            <person name="Nishimura K."/>
        </authorList>
    </citation>
    <scope>NUCLEOTIDE SEQUENCE</scope>
</reference>
<sequence length="176" mass="19905">MCALLRGAINRLSMSGHLLRFVVDRKLNLEYQACAIDLPAVAKKWLHGCIGLSNAPIKFMTFDKNLGLCIWVLTGTYEWSIVQRLSKSDAKCDFENNFYKPLGFHPYSDVIFLGLDSPKNGSGVMSFDFGKDNSTRKNSQVSTMLFFHNVFSLPFTTLGLVQKRLMAEAFQRCVFD</sequence>